<dbReference type="PANTHER" id="PTHR36113">
    <property type="entry name" value="LYASE, PUTATIVE-RELATED-RELATED"/>
    <property type="match status" value="1"/>
</dbReference>
<protein>
    <submittedName>
        <fullName evidence="3">Glyoxalase</fullName>
    </submittedName>
</protein>
<evidence type="ECO:0000313" key="4">
    <source>
        <dbReference type="Proteomes" id="UP000027219"/>
    </source>
</evidence>
<evidence type="ECO:0000259" key="1">
    <source>
        <dbReference type="PROSITE" id="PS51819"/>
    </source>
</evidence>
<organism evidence="3 4">
    <name type="scientific">Vibrio fortis</name>
    <dbReference type="NCBI Taxonomy" id="212667"/>
    <lineage>
        <taxon>Bacteria</taxon>
        <taxon>Pseudomonadati</taxon>
        <taxon>Pseudomonadota</taxon>
        <taxon>Gammaproteobacteria</taxon>
        <taxon>Vibrionales</taxon>
        <taxon>Vibrionaceae</taxon>
        <taxon>Vibrio</taxon>
    </lineage>
</organism>
<reference evidence="3 4" key="1">
    <citation type="submission" date="2014-02" db="EMBL/GenBank/DDBJ databases">
        <title>Vibrio fortis Dalian14 Genome Sequencing.</title>
        <authorList>
            <person name="Wang Y."/>
            <person name="Song L."/>
            <person name="Liu G."/>
            <person name="Ding J."/>
        </authorList>
    </citation>
    <scope>NUCLEOTIDE SEQUENCE [LARGE SCALE GENOMIC DNA]</scope>
    <source>
        <strain evidence="3 4">Dalian14</strain>
    </source>
</reference>
<gene>
    <name evidence="2" type="ORF">F2Z80_19420</name>
    <name evidence="3" type="ORF">VFDL14_11665</name>
</gene>
<dbReference type="InterPro" id="IPR037523">
    <property type="entry name" value="VOC_core"/>
</dbReference>
<dbReference type="AlphaFoldDB" id="A0A066UKX0"/>
<evidence type="ECO:0000313" key="3">
    <source>
        <dbReference type="EMBL" id="KDN26532.1"/>
    </source>
</evidence>
<dbReference type="InterPro" id="IPR029068">
    <property type="entry name" value="Glyas_Bleomycin-R_OHBP_Dase"/>
</dbReference>
<dbReference type="RefSeq" id="WP_032553847.1">
    <property type="nucleotide sequence ID" value="NZ_JBEEAX010000004.1"/>
</dbReference>
<dbReference type="PANTHER" id="PTHR36113:SF1">
    <property type="entry name" value="GLYOXALASE_BLEOMYCIN RESISTANCE PROTEIN_DIOXYGENASE"/>
    <property type="match status" value="1"/>
</dbReference>
<name>A0A066UKX0_9VIBR</name>
<dbReference type="STRING" id="212667.VFDL14_11665"/>
<dbReference type="Gene3D" id="3.10.180.10">
    <property type="entry name" value="2,3-Dihydroxybiphenyl 1,2-Dioxygenase, domain 1"/>
    <property type="match status" value="1"/>
</dbReference>
<sequence>MKIEHIAIWTKQLEVLKRFYQDYFGATSNEKYHNPTKGFSSYFLSFDSGSRLEIMEMDSVPESKDDIYDQFTGFIHVAISLGSEQAVDDLTQRLVEDGYERLDGPRRTGDGYYESCVLDPDGNRLELTV</sequence>
<dbReference type="EMBL" id="VXDD01000003">
    <property type="protein sequence ID" value="KAB0301248.1"/>
    <property type="molecule type" value="Genomic_DNA"/>
</dbReference>
<dbReference type="SUPFAM" id="SSF54593">
    <property type="entry name" value="Glyoxalase/Bleomycin resistance protein/Dihydroxybiphenyl dioxygenase"/>
    <property type="match status" value="1"/>
</dbReference>
<comment type="caution">
    <text evidence="3">The sequence shown here is derived from an EMBL/GenBank/DDBJ whole genome shotgun (WGS) entry which is preliminary data.</text>
</comment>
<dbReference type="InterPro" id="IPR051332">
    <property type="entry name" value="Fosfomycin_Res_Enzymes"/>
</dbReference>
<dbReference type="Pfam" id="PF00903">
    <property type="entry name" value="Glyoxalase"/>
    <property type="match status" value="1"/>
</dbReference>
<accession>A0A066UKX0</accession>
<proteinExistence type="predicted"/>
<dbReference type="PROSITE" id="PS51819">
    <property type="entry name" value="VOC"/>
    <property type="match status" value="1"/>
</dbReference>
<keyword evidence="4" id="KW-1185">Reference proteome</keyword>
<evidence type="ECO:0000313" key="5">
    <source>
        <dbReference type="Proteomes" id="UP000326687"/>
    </source>
</evidence>
<evidence type="ECO:0000313" key="2">
    <source>
        <dbReference type="EMBL" id="KAB0301248.1"/>
    </source>
</evidence>
<dbReference type="InterPro" id="IPR004360">
    <property type="entry name" value="Glyas_Fos-R_dOase_dom"/>
</dbReference>
<dbReference type="Proteomes" id="UP000326687">
    <property type="component" value="Unassembled WGS sequence"/>
</dbReference>
<dbReference type="OrthoDB" id="9800438at2"/>
<dbReference type="EMBL" id="JFFR01000033">
    <property type="protein sequence ID" value="KDN26532.1"/>
    <property type="molecule type" value="Genomic_DNA"/>
</dbReference>
<dbReference type="Proteomes" id="UP000027219">
    <property type="component" value="Unassembled WGS sequence"/>
</dbReference>
<feature type="domain" description="VOC" evidence="1">
    <location>
        <begin position="2"/>
        <end position="129"/>
    </location>
</feature>
<reference evidence="2 5" key="2">
    <citation type="submission" date="2019-09" db="EMBL/GenBank/DDBJ databases">
        <title>Vibrio Fortis S7-72.</title>
        <authorList>
            <person name="Das S.K."/>
        </authorList>
    </citation>
    <scope>NUCLEOTIDE SEQUENCE [LARGE SCALE GENOMIC DNA]</scope>
    <source>
        <strain evidence="2 5">S7-72</strain>
    </source>
</reference>